<dbReference type="PATRIC" id="fig|178900.5.peg.2299"/>
<organism evidence="2 3">
    <name type="scientific">Acetobacter cerevisiae</name>
    <dbReference type="NCBI Taxonomy" id="178900"/>
    <lineage>
        <taxon>Bacteria</taxon>
        <taxon>Pseudomonadati</taxon>
        <taxon>Pseudomonadota</taxon>
        <taxon>Alphaproteobacteria</taxon>
        <taxon>Acetobacterales</taxon>
        <taxon>Acetobacteraceae</taxon>
        <taxon>Acetobacter</taxon>
    </lineage>
</organism>
<feature type="compositionally biased region" description="Polar residues" evidence="1">
    <location>
        <begin position="18"/>
        <end position="33"/>
    </location>
</feature>
<accession>A0A149Q7M3</accession>
<evidence type="ECO:0008006" key="4">
    <source>
        <dbReference type="Google" id="ProtNLM"/>
    </source>
</evidence>
<evidence type="ECO:0000256" key="1">
    <source>
        <dbReference type="SAM" id="MobiDB-lite"/>
    </source>
</evidence>
<feature type="region of interest" description="Disordered" evidence="1">
    <location>
        <begin position="218"/>
        <end position="255"/>
    </location>
</feature>
<feature type="compositionally biased region" description="Low complexity" evidence="1">
    <location>
        <begin position="75"/>
        <end position="87"/>
    </location>
</feature>
<dbReference type="Proteomes" id="UP000075473">
    <property type="component" value="Unassembled WGS sequence"/>
</dbReference>
<protein>
    <recommendedName>
        <fullName evidence="4">Scaffolding protein</fullName>
    </recommendedName>
</protein>
<feature type="region of interest" description="Disordered" evidence="1">
    <location>
        <begin position="1"/>
        <end position="106"/>
    </location>
</feature>
<name>A0A149Q7M3_9PROT</name>
<dbReference type="AlphaFoldDB" id="A0A149Q7M3"/>
<evidence type="ECO:0000313" key="3">
    <source>
        <dbReference type="Proteomes" id="UP000075473"/>
    </source>
</evidence>
<proteinExistence type="predicted"/>
<sequence>MSETIEAPAVDTAPDINNDITQSASEGVEQGSQPEGAEPSQPAAQTDDKKPVPAWMQRKIDKITYERREAERRAQAAQEEAAQYARALKASRGEEEPAPELTADQIREQVQREYEQKAQRETEARSFNDRCNAIASAVQQADPTANPSTLTQLLSEQAGLDFKNASHRQLLSDISELPNAGAVYYALAHDPDKASEIFDAPERRQFALLERFAGTLAKPEQVQQETQPVAPQVSKAPPPVKAPTGAASGGKRSIYDPNISAAEFDRLWKAGVRS</sequence>
<dbReference type="EMBL" id="LHZA01000148">
    <property type="protein sequence ID" value="KXU93315.1"/>
    <property type="molecule type" value="Genomic_DNA"/>
</dbReference>
<reference evidence="2 3" key="1">
    <citation type="submission" date="2015-06" db="EMBL/GenBank/DDBJ databases">
        <title>Improved classification and identification of acetic acid bacteria using matrix-assisted laser desorption/ionization time-of-flight mass spectrometry; Gluconobacter nephelii and Gluconobacter uchimurae are later heterotypic synonyms of Gluconobacter japonicus and Gluconobacter oxydans, respectively.</title>
        <authorList>
            <person name="Li L."/>
            <person name="Cleenwerck I."/>
            <person name="De Vuyst L."/>
            <person name="Vandamme P."/>
        </authorList>
    </citation>
    <scope>NUCLEOTIDE SEQUENCE [LARGE SCALE GENOMIC DNA]</scope>
    <source>
        <strain evidence="2 3">LMG 1625</strain>
    </source>
</reference>
<dbReference type="RefSeq" id="WP_062249965.1">
    <property type="nucleotide sequence ID" value="NZ_LHZA01000148.1"/>
</dbReference>
<evidence type="ECO:0000313" key="2">
    <source>
        <dbReference type="EMBL" id="KXU93315.1"/>
    </source>
</evidence>
<gene>
    <name evidence="2" type="ORF">AD928_09065</name>
</gene>
<feature type="compositionally biased region" description="Basic and acidic residues" evidence="1">
    <location>
        <begin position="58"/>
        <end position="74"/>
    </location>
</feature>
<comment type="caution">
    <text evidence="2">The sequence shown here is derived from an EMBL/GenBank/DDBJ whole genome shotgun (WGS) entry which is preliminary data.</text>
</comment>